<accession>A0AAE3LDN1</accession>
<sequence length="302" mass="32628">MGAIDLSLLPEPTVVEVLDYEAILAERKAYFVSLHPADEKDAVRATLELESEPINKLLQENAYRELVWRRRVNDAALAVMLPFAKGKDLDNLVANFNVQRLTVLPADDTTVPPTAAVMESDEALRERAQEAWEGLSVAGPAKAYEFYARSADGRVADARATSPAGAEVVVSVLSHIGDGSADENLLRIVYAALSGEDTRPLADRLKVQSATIVPYRIRATVYLAPGPAAEPILDAALKQATRYTTARRRIGRDINRSAITAALHVEGVEKLVLAEPVADIPLDLTQASYCTGVEIINGGTSE</sequence>
<gene>
    <name evidence="2" type="ORF">N5I87_12095</name>
</gene>
<dbReference type="Proteomes" id="UP001164374">
    <property type="component" value="Unassembled WGS sequence"/>
</dbReference>
<evidence type="ECO:0000313" key="2">
    <source>
        <dbReference type="EMBL" id="MCT7316746.1"/>
    </source>
</evidence>
<feature type="domain" description="Baseplate J-like C-terminal" evidence="1">
    <location>
        <begin position="215"/>
        <end position="295"/>
    </location>
</feature>
<dbReference type="InterPro" id="IPR058530">
    <property type="entry name" value="Baseplate_J-like_C"/>
</dbReference>
<dbReference type="InterPro" id="IPR014507">
    <property type="entry name" value="Baseplate_assembly_J_pred"/>
</dbReference>
<comment type="caution">
    <text evidence="2">The sequence shown here is derived from an EMBL/GenBank/DDBJ whole genome shotgun (WGS) entry which is preliminary data.</text>
</comment>
<dbReference type="PANTHER" id="PTHR35862">
    <property type="entry name" value="FELS-2 PROPHAGE PROTEIN"/>
    <property type="match status" value="1"/>
</dbReference>
<dbReference type="PANTHER" id="PTHR35862:SF1">
    <property type="entry name" value="FELS-2 PROPHAGE PROTEIN"/>
    <property type="match status" value="1"/>
</dbReference>
<proteinExistence type="predicted"/>
<dbReference type="Pfam" id="PF26079">
    <property type="entry name" value="Baseplate_J_C"/>
    <property type="match status" value="1"/>
</dbReference>
<dbReference type="EMBL" id="JAOCQJ010000003">
    <property type="protein sequence ID" value="MCT7316746.1"/>
    <property type="molecule type" value="Genomic_DNA"/>
</dbReference>
<dbReference type="PIRSF" id="PIRSF020481">
    <property type="entry name" value="BAP"/>
    <property type="match status" value="1"/>
</dbReference>
<reference evidence="2" key="2">
    <citation type="submission" date="2023-02" db="EMBL/GenBank/DDBJ databases">
        <authorList>
            <person name="Lu C.-H."/>
        </authorList>
    </citation>
    <scope>NUCLEOTIDE SEQUENCE</scope>
    <source>
        <strain evidence="2">22TCCZM01-4</strain>
    </source>
</reference>
<organism evidence="2 3">
    <name type="scientific">Ralstonia mojiangensis</name>
    <dbReference type="NCBI Taxonomy" id="2953895"/>
    <lineage>
        <taxon>Bacteria</taxon>
        <taxon>Pseudomonadati</taxon>
        <taxon>Pseudomonadota</taxon>
        <taxon>Betaproteobacteria</taxon>
        <taxon>Burkholderiales</taxon>
        <taxon>Burkholderiaceae</taxon>
        <taxon>Ralstonia</taxon>
    </lineage>
</organism>
<evidence type="ECO:0000259" key="1">
    <source>
        <dbReference type="Pfam" id="PF26079"/>
    </source>
</evidence>
<protein>
    <submittedName>
        <fullName evidence="2">Baseplate assembly protein</fullName>
    </submittedName>
</protein>
<dbReference type="AlphaFoldDB" id="A0AAE3LDN1"/>
<dbReference type="RefSeq" id="WP_260799677.1">
    <property type="nucleotide sequence ID" value="NZ_JAOCQJ010000003.1"/>
</dbReference>
<reference evidence="2" key="1">
    <citation type="journal article" date="2023" name="Front. Microbiol.">
        <title>Ralstonia chuxiongensis sp. nov., Ralstonia mojiangensis sp. nov., and Ralstonia soli sp. nov., isolated from tobacco fields, are three novel species in the family Burkholderiaceae.</title>
        <authorList>
            <person name="Lu C.H."/>
            <person name="Zhang Y.Y."/>
            <person name="Jiang N."/>
            <person name="Chen W."/>
            <person name="Shao X."/>
            <person name="Zhao Z.M."/>
            <person name="Lu W.L."/>
            <person name="Hu X."/>
            <person name="Xi Y.X."/>
            <person name="Zou S.Y."/>
            <person name="Wei Q.J."/>
            <person name="Lin Z.L."/>
            <person name="Gong L."/>
            <person name="Gai X.T."/>
            <person name="Zhang L.Q."/>
            <person name="Li J.Y."/>
            <person name="Jin Y."/>
            <person name="Xia Z.Y."/>
        </authorList>
    </citation>
    <scope>NUCLEOTIDE SEQUENCE</scope>
    <source>
        <strain evidence="2">22TCCZM01-4</strain>
    </source>
</reference>
<dbReference type="InterPro" id="IPR052726">
    <property type="entry name" value="Phage_Baseplate_Hub"/>
</dbReference>
<name>A0AAE3LDN1_9RALS</name>
<evidence type="ECO:0000313" key="3">
    <source>
        <dbReference type="Proteomes" id="UP001164374"/>
    </source>
</evidence>